<dbReference type="EMBL" id="CP065725">
    <property type="protein sequence ID" value="QPT40009.1"/>
    <property type="molecule type" value="Genomic_DNA"/>
</dbReference>
<evidence type="ECO:0000313" key="2">
    <source>
        <dbReference type="EMBL" id="QPT40009.1"/>
    </source>
</evidence>
<dbReference type="EMBL" id="UGSB01000001">
    <property type="protein sequence ID" value="SUA58299.1"/>
    <property type="molecule type" value="Genomic_DNA"/>
</dbReference>
<evidence type="ECO:0000313" key="5">
    <source>
        <dbReference type="Proteomes" id="UP000594903"/>
    </source>
</evidence>
<dbReference type="InterPro" id="IPR004675">
    <property type="entry name" value="AhpD_core"/>
</dbReference>
<proteinExistence type="predicted"/>
<dbReference type="Pfam" id="PF02627">
    <property type="entry name" value="CMD"/>
    <property type="match status" value="1"/>
</dbReference>
<evidence type="ECO:0000313" key="4">
    <source>
        <dbReference type="Proteomes" id="UP000254603"/>
    </source>
</evidence>
<organism evidence="3 4">
    <name type="scientific">Oligella ureolytica</name>
    <dbReference type="NCBI Taxonomy" id="90244"/>
    <lineage>
        <taxon>Bacteria</taxon>
        <taxon>Pseudomonadati</taxon>
        <taxon>Pseudomonadota</taxon>
        <taxon>Betaproteobacteria</taxon>
        <taxon>Burkholderiales</taxon>
        <taxon>Alcaligenaceae</taxon>
        <taxon>Oligella</taxon>
    </lineage>
</organism>
<dbReference type="AlphaFoldDB" id="A0A378XL22"/>
<keyword evidence="5" id="KW-1185">Reference proteome</keyword>
<dbReference type="InterPro" id="IPR003779">
    <property type="entry name" value="CMD-like"/>
</dbReference>
<dbReference type="RefSeq" id="WP_018574767.1">
    <property type="nucleotide sequence ID" value="NZ_CP065725.1"/>
</dbReference>
<feature type="domain" description="Carboxymuconolactone decarboxylase-like" evidence="1">
    <location>
        <begin position="42"/>
        <end position="113"/>
    </location>
</feature>
<dbReference type="GO" id="GO:0051920">
    <property type="term" value="F:peroxiredoxin activity"/>
    <property type="evidence" value="ECO:0007669"/>
    <property type="project" value="InterPro"/>
</dbReference>
<dbReference type="Proteomes" id="UP000254603">
    <property type="component" value="Unassembled WGS sequence"/>
</dbReference>
<gene>
    <name evidence="2" type="ORF">I6G29_13030</name>
    <name evidence="3" type="ORF">NCTC11997_02676</name>
</gene>
<dbReference type="InterPro" id="IPR029032">
    <property type="entry name" value="AhpD-like"/>
</dbReference>
<dbReference type="Gene3D" id="1.20.1290.10">
    <property type="entry name" value="AhpD-like"/>
    <property type="match status" value="1"/>
</dbReference>
<reference evidence="3 4" key="1">
    <citation type="submission" date="2018-06" db="EMBL/GenBank/DDBJ databases">
        <authorList>
            <consortium name="Pathogen Informatics"/>
            <person name="Doyle S."/>
        </authorList>
    </citation>
    <scope>NUCLEOTIDE SEQUENCE [LARGE SCALE GENOMIC DNA]</scope>
    <source>
        <strain evidence="3 4">NCTC11997</strain>
    </source>
</reference>
<dbReference type="OrthoDB" id="9801997at2"/>
<reference evidence="2 5" key="2">
    <citation type="submission" date="2020-12" db="EMBL/GenBank/DDBJ databases">
        <title>FDA dAtabase for Regulatory Grade micrObial Sequences (FDA-ARGOS): Supporting development and validation of Infectious Disease Dx tests.</title>
        <authorList>
            <person name="Sproer C."/>
            <person name="Gronow S."/>
            <person name="Severitt S."/>
            <person name="Schroder I."/>
            <person name="Tallon L."/>
            <person name="Sadzewicz L."/>
            <person name="Zhao X."/>
            <person name="Boylan J."/>
            <person name="Ott S."/>
            <person name="Bowen H."/>
            <person name="Vavikolanu K."/>
            <person name="Mehta A."/>
            <person name="Aluvathingal J."/>
            <person name="Nadendla S."/>
            <person name="Lowell S."/>
            <person name="Myers T."/>
            <person name="Yan Y."/>
            <person name="Sichtig H."/>
        </authorList>
    </citation>
    <scope>NUCLEOTIDE SEQUENCE [LARGE SCALE GENOMIC DNA]</scope>
    <source>
        <strain evidence="2 5">FDAARGOS_872</strain>
    </source>
</reference>
<dbReference type="NCBIfam" id="TIGR00778">
    <property type="entry name" value="ahpD_dom"/>
    <property type="match status" value="1"/>
</dbReference>
<keyword evidence="3" id="KW-0575">Peroxidase</keyword>
<dbReference type="PANTHER" id="PTHR35446">
    <property type="entry name" value="SI:CH211-175M2.5"/>
    <property type="match status" value="1"/>
</dbReference>
<protein>
    <submittedName>
        <fullName evidence="2">Carboxymuconolactone decarboxylase family protein</fullName>
    </submittedName>
    <submittedName>
        <fullName evidence="3">Uncharacterized peroxidase-related enzyme</fullName>
    </submittedName>
</protein>
<keyword evidence="3" id="KW-0560">Oxidoreductase</keyword>
<sequence length="157" mass="16915">MSRLTIHTVESAPADAKARVEKAQQLNGFLPNLIGVLAGAPAALEMYQEVGAINGRTSLSAAEREVVQITAATLNKCGFCVAGHTALSVKKKLLEQSEIDALRNTTPLSDAKFNALATFTQAAMQNKGAVSEEELKAFFDAGYDEQQAYIKFYIDFV</sequence>
<accession>A0A378XL22</accession>
<evidence type="ECO:0000313" key="3">
    <source>
        <dbReference type="EMBL" id="SUA58299.1"/>
    </source>
</evidence>
<name>A0A378XL22_9BURK</name>
<dbReference type="SUPFAM" id="SSF69118">
    <property type="entry name" value="AhpD-like"/>
    <property type="match status" value="1"/>
</dbReference>
<dbReference type="Proteomes" id="UP000594903">
    <property type="component" value="Chromosome"/>
</dbReference>
<dbReference type="STRING" id="1122619.GCA_000373745_01598"/>
<dbReference type="PANTHER" id="PTHR35446:SF3">
    <property type="entry name" value="CMD DOMAIN-CONTAINING PROTEIN"/>
    <property type="match status" value="1"/>
</dbReference>
<evidence type="ECO:0000259" key="1">
    <source>
        <dbReference type="Pfam" id="PF02627"/>
    </source>
</evidence>